<evidence type="ECO:0000313" key="2">
    <source>
        <dbReference type="Proteomes" id="UP000005945"/>
    </source>
</evidence>
<name>A8SB45_9FIRM</name>
<dbReference type="EMBL" id="ABED02000025">
    <property type="protein sequence ID" value="EDP21739.1"/>
    <property type="molecule type" value="Genomic_DNA"/>
</dbReference>
<evidence type="ECO:0000313" key="1">
    <source>
        <dbReference type="EMBL" id="EDP21739.1"/>
    </source>
</evidence>
<dbReference type="AlphaFoldDB" id="A8SB45"/>
<gene>
    <name evidence="1" type="ORF">FAEPRAM212_01560</name>
</gene>
<protein>
    <submittedName>
        <fullName evidence="1">Uncharacterized protein</fullName>
    </submittedName>
</protein>
<proteinExistence type="predicted"/>
<reference evidence="1 2" key="2">
    <citation type="submission" date="2007-09" db="EMBL/GenBank/DDBJ databases">
        <authorList>
            <person name="Fulton L."/>
            <person name="Clifton S."/>
            <person name="Fulton B."/>
            <person name="Xu J."/>
            <person name="Minx P."/>
            <person name="Pepin K.H."/>
            <person name="Johnson M."/>
            <person name="Thiruvilangam P."/>
            <person name="Bhonagiri V."/>
            <person name="Nash W.E."/>
            <person name="Mardis E.R."/>
            <person name="Wilson R.K."/>
        </authorList>
    </citation>
    <scope>NUCLEOTIDE SEQUENCE [LARGE SCALE GENOMIC DNA]</scope>
    <source>
        <strain evidence="1 2">M21/2</strain>
    </source>
</reference>
<reference evidence="1 2" key="1">
    <citation type="submission" date="2007-09" db="EMBL/GenBank/DDBJ databases">
        <title>Draft genome sequence of Faecalibacterium prausnitzii M21/2.</title>
        <authorList>
            <person name="Sudarsanam P."/>
            <person name="Ley R."/>
            <person name="Guruge J."/>
            <person name="Turnbaugh P.J."/>
            <person name="Mahowald M."/>
            <person name="Liep D."/>
            <person name="Gordon J."/>
        </authorList>
    </citation>
    <scope>NUCLEOTIDE SEQUENCE [LARGE SCALE GENOMIC DNA]</scope>
    <source>
        <strain evidence="1 2">M21/2</strain>
    </source>
</reference>
<accession>A8SB45</accession>
<dbReference type="HOGENOM" id="CLU_3289956_0_0_9"/>
<sequence>MALSSDIKNLESSPIDELADMAKVYNEYMAEVKAQSGQKQ</sequence>
<organism evidence="1 2">
    <name type="scientific">Faecalibacterium prausnitzii M21/2</name>
    <dbReference type="NCBI Taxonomy" id="411485"/>
    <lineage>
        <taxon>Bacteria</taxon>
        <taxon>Bacillati</taxon>
        <taxon>Bacillota</taxon>
        <taxon>Clostridia</taxon>
        <taxon>Eubacteriales</taxon>
        <taxon>Oscillospiraceae</taxon>
        <taxon>Faecalibacterium</taxon>
    </lineage>
</organism>
<comment type="caution">
    <text evidence="1">The sequence shown here is derived from an EMBL/GenBank/DDBJ whole genome shotgun (WGS) entry which is preliminary data.</text>
</comment>
<dbReference type="Proteomes" id="UP000005945">
    <property type="component" value="Unassembled WGS sequence"/>
</dbReference>